<sequence>MEMAIYSLAVQRSRRVQFFLFIFLGQRGVMCLLCRMVHLMTSDSTPLHLPTIFPVRAVSKDPMTCREAHHPGAGVRVERKTDGNQWRLAALGLSLEAARVRLAAAPGCIVGGPVADKGPVECMYRYGHMGDGSHSWRDRSARLSMVGLA</sequence>
<dbReference type="EMBL" id="MU842911">
    <property type="protein sequence ID" value="KAK2026583.1"/>
    <property type="molecule type" value="Genomic_DNA"/>
</dbReference>
<dbReference type="Proteomes" id="UP001232148">
    <property type="component" value="Unassembled WGS sequence"/>
</dbReference>
<name>A0AAD9HD47_9PEZI</name>
<dbReference type="AlphaFoldDB" id="A0AAD9HD47"/>
<comment type="caution">
    <text evidence="1">The sequence shown here is derived from an EMBL/GenBank/DDBJ whole genome shotgun (WGS) entry which is preliminary data.</text>
</comment>
<accession>A0AAD9HD47</accession>
<organism evidence="1 2">
    <name type="scientific">Colletotrichum zoysiae</name>
    <dbReference type="NCBI Taxonomy" id="1216348"/>
    <lineage>
        <taxon>Eukaryota</taxon>
        <taxon>Fungi</taxon>
        <taxon>Dikarya</taxon>
        <taxon>Ascomycota</taxon>
        <taxon>Pezizomycotina</taxon>
        <taxon>Sordariomycetes</taxon>
        <taxon>Hypocreomycetidae</taxon>
        <taxon>Glomerellales</taxon>
        <taxon>Glomerellaceae</taxon>
        <taxon>Colletotrichum</taxon>
        <taxon>Colletotrichum graminicola species complex</taxon>
    </lineage>
</organism>
<keyword evidence="2" id="KW-1185">Reference proteome</keyword>
<reference evidence="1" key="1">
    <citation type="submission" date="2021-06" db="EMBL/GenBank/DDBJ databases">
        <title>Comparative genomics, transcriptomics and evolutionary studies reveal genomic signatures of adaptation to plant cell wall in hemibiotrophic fungi.</title>
        <authorList>
            <consortium name="DOE Joint Genome Institute"/>
            <person name="Baroncelli R."/>
            <person name="Diaz J.F."/>
            <person name="Benocci T."/>
            <person name="Peng M."/>
            <person name="Battaglia E."/>
            <person name="Haridas S."/>
            <person name="Andreopoulos W."/>
            <person name="Labutti K."/>
            <person name="Pangilinan J."/>
            <person name="Floch G.L."/>
            <person name="Makela M.R."/>
            <person name="Henrissat B."/>
            <person name="Grigoriev I.V."/>
            <person name="Crouch J.A."/>
            <person name="De Vries R.P."/>
            <person name="Sukno S.A."/>
            <person name="Thon M.R."/>
        </authorList>
    </citation>
    <scope>NUCLEOTIDE SEQUENCE</scope>
    <source>
        <strain evidence="1">MAFF235873</strain>
    </source>
</reference>
<evidence type="ECO:0000313" key="1">
    <source>
        <dbReference type="EMBL" id="KAK2026583.1"/>
    </source>
</evidence>
<gene>
    <name evidence="1" type="ORF">LX32DRAFT_15954</name>
</gene>
<evidence type="ECO:0000313" key="2">
    <source>
        <dbReference type="Proteomes" id="UP001232148"/>
    </source>
</evidence>
<proteinExistence type="predicted"/>
<protein>
    <submittedName>
        <fullName evidence="1">Uncharacterized protein</fullName>
    </submittedName>
</protein>